<dbReference type="InterPro" id="IPR007219">
    <property type="entry name" value="XnlR_reg_dom"/>
</dbReference>
<keyword evidence="2" id="KW-0479">Metal-binding</keyword>
<dbReference type="CDD" id="cd12148">
    <property type="entry name" value="fungal_TF_MHR"/>
    <property type="match status" value="1"/>
</dbReference>
<evidence type="ECO:0000256" key="1">
    <source>
        <dbReference type="ARBA" id="ARBA00004123"/>
    </source>
</evidence>
<sequence length="659" mass="75679">MRPGKAPVSCVPCAKRKVRCDKQRPCCHCKRRPQDSCVYPVAAPENATHESLSLARRITELDRQIRNLGGDPDKNPQRTEAPPEQGLGNETDIGLEYNSSLEATETDDTYIEGPMWFSWQGIDDAEESIPTAYASGDSPLSSTTTTNYVSTILDPISLSNHSPTDGLAMTKDLIQVLWRTFLRNVHPFLKIFFAWEIEPLIQKARQDPITMLNTERALVTGILFMAATSLPEDELHAMTDEDRTALIDRLQRTLEHALHSIRYATTRSRLAIQAFILYITGIMDRADPAAVHSLLGIADRIAERMGLHHDGDKLGLTPLRSEERRRIWWQLKYMGIRNASRVGNFSATLSAKWDTKMPANLEDDDITAEMTSLPSERTNLTETSHALWSYCVLKHFRHEVHEPSVKRSILWILSQPTDIQEKQKVIDEMDHMLRSKFLQYCEPLDPLHINLQFSILQYLVALQRAIMQPAPVKVKITDLPNAKRDRFMRICVKNLDYCNKFSTRPELRGFLWHNGWYFPWVAFIYILLEAYYRFDQEDFSALWGLIDDTYKARPELSTTFHRGDIAFAARVTLATWKKRQVYLQKKHEETQPDVPGWMLVLSDTFEAPATHQPVARGEQEMARGVNDIFDAELFDVDMDGSTPDWLSWDNTFENFGFRA</sequence>
<dbReference type="GO" id="GO:0008270">
    <property type="term" value="F:zinc ion binding"/>
    <property type="evidence" value="ECO:0007669"/>
    <property type="project" value="InterPro"/>
</dbReference>
<dbReference type="SMART" id="SM00066">
    <property type="entry name" value="GAL4"/>
    <property type="match status" value="1"/>
</dbReference>
<dbReference type="PROSITE" id="PS00463">
    <property type="entry name" value="ZN2_CY6_FUNGAL_1"/>
    <property type="match status" value="1"/>
</dbReference>
<reference evidence="6" key="1">
    <citation type="journal article" date="2021" name="Nat. Commun.">
        <title>Genetic determinants of endophytism in the Arabidopsis root mycobiome.</title>
        <authorList>
            <person name="Mesny F."/>
            <person name="Miyauchi S."/>
            <person name="Thiergart T."/>
            <person name="Pickel B."/>
            <person name="Atanasova L."/>
            <person name="Karlsson M."/>
            <person name="Huettel B."/>
            <person name="Barry K.W."/>
            <person name="Haridas S."/>
            <person name="Chen C."/>
            <person name="Bauer D."/>
            <person name="Andreopoulos W."/>
            <person name="Pangilinan J."/>
            <person name="LaButti K."/>
            <person name="Riley R."/>
            <person name="Lipzen A."/>
            <person name="Clum A."/>
            <person name="Drula E."/>
            <person name="Henrissat B."/>
            <person name="Kohler A."/>
            <person name="Grigoriev I.V."/>
            <person name="Martin F.M."/>
            <person name="Hacquard S."/>
        </authorList>
    </citation>
    <scope>NUCLEOTIDE SEQUENCE</scope>
    <source>
        <strain evidence="6">MPI-CAGE-CH-0235</strain>
    </source>
</reference>
<dbReference type="SMART" id="SM00906">
    <property type="entry name" value="Fungal_trans"/>
    <property type="match status" value="1"/>
</dbReference>
<evidence type="ECO:0000256" key="3">
    <source>
        <dbReference type="ARBA" id="ARBA00023242"/>
    </source>
</evidence>
<evidence type="ECO:0000259" key="5">
    <source>
        <dbReference type="PROSITE" id="PS50048"/>
    </source>
</evidence>
<dbReference type="InterPro" id="IPR001138">
    <property type="entry name" value="Zn2Cys6_DnaBD"/>
</dbReference>
<gene>
    <name evidence="6" type="ORF">B0I35DRAFT_399658</name>
</gene>
<dbReference type="PROSITE" id="PS50048">
    <property type="entry name" value="ZN2_CY6_FUNGAL_2"/>
    <property type="match status" value="1"/>
</dbReference>
<dbReference type="InterPro" id="IPR050613">
    <property type="entry name" value="Sec_Metabolite_Reg"/>
</dbReference>
<name>A0A8K0SEX1_9HYPO</name>
<evidence type="ECO:0000313" key="6">
    <source>
        <dbReference type="EMBL" id="KAH7305759.1"/>
    </source>
</evidence>
<dbReference type="Gene3D" id="4.10.240.10">
    <property type="entry name" value="Zn(2)-C6 fungal-type DNA-binding domain"/>
    <property type="match status" value="1"/>
</dbReference>
<dbReference type="Pfam" id="PF04082">
    <property type="entry name" value="Fungal_trans"/>
    <property type="match status" value="1"/>
</dbReference>
<dbReference type="SUPFAM" id="SSF57701">
    <property type="entry name" value="Zn2/Cys6 DNA-binding domain"/>
    <property type="match status" value="1"/>
</dbReference>
<feature type="region of interest" description="Disordered" evidence="4">
    <location>
        <begin position="66"/>
        <end position="92"/>
    </location>
</feature>
<evidence type="ECO:0000313" key="7">
    <source>
        <dbReference type="Proteomes" id="UP000813444"/>
    </source>
</evidence>
<feature type="domain" description="Zn(2)-C6 fungal-type" evidence="5">
    <location>
        <begin position="9"/>
        <end position="39"/>
    </location>
</feature>
<dbReference type="AlphaFoldDB" id="A0A8K0SEX1"/>
<dbReference type="GO" id="GO:0006351">
    <property type="term" value="P:DNA-templated transcription"/>
    <property type="evidence" value="ECO:0007669"/>
    <property type="project" value="InterPro"/>
</dbReference>
<dbReference type="GO" id="GO:0003677">
    <property type="term" value="F:DNA binding"/>
    <property type="evidence" value="ECO:0007669"/>
    <property type="project" value="InterPro"/>
</dbReference>
<organism evidence="6 7">
    <name type="scientific">Stachybotrys elegans</name>
    <dbReference type="NCBI Taxonomy" id="80388"/>
    <lineage>
        <taxon>Eukaryota</taxon>
        <taxon>Fungi</taxon>
        <taxon>Dikarya</taxon>
        <taxon>Ascomycota</taxon>
        <taxon>Pezizomycotina</taxon>
        <taxon>Sordariomycetes</taxon>
        <taxon>Hypocreomycetidae</taxon>
        <taxon>Hypocreales</taxon>
        <taxon>Stachybotryaceae</taxon>
        <taxon>Stachybotrys</taxon>
    </lineage>
</organism>
<keyword evidence="3" id="KW-0539">Nucleus</keyword>
<dbReference type="GO" id="GO:0005634">
    <property type="term" value="C:nucleus"/>
    <property type="evidence" value="ECO:0007669"/>
    <property type="project" value="UniProtKB-SubCell"/>
</dbReference>
<keyword evidence="7" id="KW-1185">Reference proteome</keyword>
<dbReference type="GO" id="GO:0000981">
    <property type="term" value="F:DNA-binding transcription factor activity, RNA polymerase II-specific"/>
    <property type="evidence" value="ECO:0007669"/>
    <property type="project" value="InterPro"/>
</dbReference>
<accession>A0A8K0SEX1</accession>
<dbReference type="CDD" id="cd00067">
    <property type="entry name" value="GAL4"/>
    <property type="match status" value="1"/>
</dbReference>
<feature type="compositionally biased region" description="Basic and acidic residues" evidence="4">
    <location>
        <begin position="66"/>
        <end position="77"/>
    </location>
</feature>
<protein>
    <recommendedName>
        <fullName evidence="5">Zn(2)-C6 fungal-type domain-containing protein</fullName>
    </recommendedName>
</protein>
<dbReference type="PANTHER" id="PTHR31001:SF85">
    <property type="entry name" value="ZN(II)2CYS6 TRANSCRIPTION FACTOR (EUROFUNG)"/>
    <property type="match status" value="1"/>
</dbReference>
<comment type="subcellular location">
    <subcellularLocation>
        <location evidence="1">Nucleus</location>
    </subcellularLocation>
</comment>
<evidence type="ECO:0000256" key="4">
    <source>
        <dbReference type="SAM" id="MobiDB-lite"/>
    </source>
</evidence>
<comment type="caution">
    <text evidence="6">The sequence shown here is derived from an EMBL/GenBank/DDBJ whole genome shotgun (WGS) entry which is preliminary data.</text>
</comment>
<dbReference type="Pfam" id="PF00172">
    <property type="entry name" value="Zn_clus"/>
    <property type="match status" value="1"/>
</dbReference>
<proteinExistence type="predicted"/>
<dbReference type="OrthoDB" id="2269373at2759"/>
<evidence type="ECO:0000256" key="2">
    <source>
        <dbReference type="ARBA" id="ARBA00022723"/>
    </source>
</evidence>
<dbReference type="Proteomes" id="UP000813444">
    <property type="component" value="Unassembled WGS sequence"/>
</dbReference>
<dbReference type="InterPro" id="IPR036864">
    <property type="entry name" value="Zn2-C6_fun-type_DNA-bd_sf"/>
</dbReference>
<dbReference type="EMBL" id="JAGPNK010000017">
    <property type="protein sequence ID" value="KAH7305759.1"/>
    <property type="molecule type" value="Genomic_DNA"/>
</dbReference>
<dbReference type="PANTHER" id="PTHR31001">
    <property type="entry name" value="UNCHARACTERIZED TRANSCRIPTIONAL REGULATORY PROTEIN"/>
    <property type="match status" value="1"/>
</dbReference>